<keyword evidence="2" id="KW-1133">Transmembrane helix</keyword>
<name>A0A976M492_THEOR</name>
<dbReference type="OrthoDB" id="10405185at2759"/>
<sequence length="510" mass="57941">MGSSQSHLNIHLLNTIGKYGQKGYHVEPTKTVATECKNFEVVTHKINYNGSNSKNFDIYIYNNKRPYTKDSYIFAYCSPNDKNQVVSAVKVYVSTFSPDEPLVISFLLNSGHTHNCLPSVLKGVGWDYAANITGHSFSGDLTKKLPELYEKVSLNWKIQFLADGDAKTQNFLRYESIDKEDKYKRYIYKPSFNKATMASKDLFSNIKPNTKNRIDSSYLGSVNKQFFDGIVVYANEGIALVLEFLDPCKKIHIQRKDKDATYWAQEELEYTDDASLETKLQELRKSSDEQDIVTYMLDKSDKYNDITVTPDDVKTTSYTKYTHKSTEEGKKPNIVFEGVKVTIGGKPYDTKTKTLEVYFLRVNGSKGEVRDRRPFLIVFDENGEGEKAKKKTYHFNNTEKFDDWIEYDEKKSGDLAKKLEEIGRSGGCSVDIQFLRSLAHQILVAEPAEDTKKEKPPDATRPEIYVPKPETKGPPLEWIITGSVGGVVVVSSSAVGYGVYWYNTTIKLLT</sequence>
<feature type="region of interest" description="Disordered" evidence="1">
    <location>
        <begin position="447"/>
        <end position="467"/>
    </location>
</feature>
<dbReference type="EMBL" id="CP056065">
    <property type="protein sequence ID" value="UKJ88125.2"/>
    <property type="molecule type" value="Genomic_DNA"/>
</dbReference>
<feature type="compositionally biased region" description="Basic and acidic residues" evidence="1">
    <location>
        <begin position="449"/>
        <end position="461"/>
    </location>
</feature>
<dbReference type="AlphaFoldDB" id="A0A976M492"/>
<dbReference type="Proteomes" id="UP000244803">
    <property type="component" value="Chromosome 1"/>
</dbReference>
<protein>
    <submittedName>
        <fullName evidence="3">Uncharacterized protein</fullName>
    </submittedName>
</protein>
<organism evidence="3 4">
    <name type="scientific">Theileria orientalis</name>
    <dbReference type="NCBI Taxonomy" id="68886"/>
    <lineage>
        <taxon>Eukaryota</taxon>
        <taxon>Sar</taxon>
        <taxon>Alveolata</taxon>
        <taxon>Apicomplexa</taxon>
        <taxon>Aconoidasida</taxon>
        <taxon>Piroplasmida</taxon>
        <taxon>Theileriidae</taxon>
        <taxon>Theileria</taxon>
    </lineage>
</organism>
<accession>A0A976M492</accession>
<evidence type="ECO:0000256" key="1">
    <source>
        <dbReference type="SAM" id="MobiDB-lite"/>
    </source>
</evidence>
<evidence type="ECO:0000256" key="2">
    <source>
        <dbReference type="SAM" id="Phobius"/>
    </source>
</evidence>
<gene>
    <name evidence="3" type="ORF">MACJ_000568</name>
</gene>
<evidence type="ECO:0000313" key="3">
    <source>
        <dbReference type="EMBL" id="UKJ88125.2"/>
    </source>
</evidence>
<keyword evidence="2" id="KW-0812">Transmembrane</keyword>
<feature type="transmembrane region" description="Helical" evidence="2">
    <location>
        <begin position="478"/>
        <end position="502"/>
    </location>
</feature>
<keyword evidence="2" id="KW-0472">Membrane</keyword>
<proteinExistence type="predicted"/>
<evidence type="ECO:0000313" key="4">
    <source>
        <dbReference type="Proteomes" id="UP000244803"/>
    </source>
</evidence>
<reference evidence="3" key="1">
    <citation type="submission" date="2022-07" db="EMBL/GenBank/DDBJ databases">
        <title>Evaluation of T. orientalis genome assembly methods using nanopore sequencing and analysis of variation between genomes.</title>
        <authorList>
            <person name="Yam J."/>
            <person name="Micallef M.L."/>
            <person name="Liu M."/>
            <person name="Djordjevic S.P."/>
            <person name="Bogema D.R."/>
            <person name="Jenkins C."/>
        </authorList>
    </citation>
    <scope>NUCLEOTIDE SEQUENCE</scope>
    <source>
        <strain evidence="3">Fish Creek</strain>
    </source>
</reference>